<comment type="caution">
    <text evidence="2">The sequence shown here is derived from an EMBL/GenBank/DDBJ whole genome shotgun (WGS) entry which is preliminary data.</text>
</comment>
<protein>
    <submittedName>
        <fullName evidence="2">Uncharacterized protein</fullName>
    </submittedName>
</protein>
<evidence type="ECO:0000256" key="1">
    <source>
        <dbReference type="SAM" id="MobiDB-lite"/>
    </source>
</evidence>
<keyword evidence="3" id="KW-1185">Reference proteome</keyword>
<dbReference type="AlphaFoldDB" id="A0AAW1T205"/>
<accession>A0AAW1T205</accession>
<gene>
    <name evidence="2" type="ORF">WJX84_012007</name>
</gene>
<proteinExistence type="predicted"/>
<dbReference type="EMBL" id="JALJOV010000428">
    <property type="protein sequence ID" value="KAK9863801.1"/>
    <property type="molecule type" value="Genomic_DNA"/>
</dbReference>
<dbReference type="Proteomes" id="UP001485043">
    <property type="component" value="Unassembled WGS sequence"/>
</dbReference>
<feature type="compositionally biased region" description="Polar residues" evidence="1">
    <location>
        <begin position="59"/>
        <end position="74"/>
    </location>
</feature>
<feature type="region of interest" description="Disordered" evidence="1">
    <location>
        <begin position="45"/>
        <end position="74"/>
    </location>
</feature>
<sequence>MVGNRPEDICIHAASLWDFRRVHFVDSGVTSGIFEVMSEGFKEETLEPGRGGRRANKSCRPSTLTPVTISVGVQ</sequence>
<organism evidence="2 3">
    <name type="scientific">Apatococcus fuscideae</name>
    <dbReference type="NCBI Taxonomy" id="2026836"/>
    <lineage>
        <taxon>Eukaryota</taxon>
        <taxon>Viridiplantae</taxon>
        <taxon>Chlorophyta</taxon>
        <taxon>core chlorophytes</taxon>
        <taxon>Trebouxiophyceae</taxon>
        <taxon>Chlorellales</taxon>
        <taxon>Chlorellaceae</taxon>
        <taxon>Apatococcus</taxon>
    </lineage>
</organism>
<evidence type="ECO:0000313" key="3">
    <source>
        <dbReference type="Proteomes" id="UP001485043"/>
    </source>
</evidence>
<name>A0AAW1T205_9CHLO</name>
<reference evidence="2 3" key="1">
    <citation type="journal article" date="2024" name="Nat. Commun.">
        <title>Phylogenomics reveals the evolutionary origins of lichenization in chlorophyte algae.</title>
        <authorList>
            <person name="Puginier C."/>
            <person name="Libourel C."/>
            <person name="Otte J."/>
            <person name="Skaloud P."/>
            <person name="Haon M."/>
            <person name="Grisel S."/>
            <person name="Petersen M."/>
            <person name="Berrin J.G."/>
            <person name="Delaux P.M."/>
            <person name="Dal Grande F."/>
            <person name="Keller J."/>
        </authorList>
    </citation>
    <scope>NUCLEOTIDE SEQUENCE [LARGE SCALE GENOMIC DNA]</scope>
    <source>
        <strain evidence="2 3">SAG 2523</strain>
    </source>
</reference>
<evidence type="ECO:0000313" key="2">
    <source>
        <dbReference type="EMBL" id="KAK9863801.1"/>
    </source>
</evidence>